<evidence type="ECO:0000313" key="3">
    <source>
        <dbReference type="Proteomes" id="UP001142372"/>
    </source>
</evidence>
<evidence type="ECO:0000313" key="2">
    <source>
        <dbReference type="EMBL" id="GLJ77073.1"/>
    </source>
</evidence>
<sequence>MMTAYSFSMFVIVYGCTARMIAAASSSMSVGIFTTGGASGTDASAAGVRAEGVGAVGVLAGVGPSARGRARRSSYPVSRDRTPLTRFRIDTVHKLPHRRMLRAGCVDRHGQSVGEFVLRQDSDPATCMRPSGR</sequence>
<proteinExistence type="predicted"/>
<reference evidence="2" key="1">
    <citation type="journal article" date="2014" name="Int. J. Syst. Evol. Microbiol.">
        <title>Complete genome sequence of Corynebacterium casei LMG S-19264T (=DSM 44701T), isolated from a smear-ripened cheese.</title>
        <authorList>
            <consortium name="US DOE Joint Genome Institute (JGI-PGF)"/>
            <person name="Walter F."/>
            <person name="Albersmeier A."/>
            <person name="Kalinowski J."/>
            <person name="Ruckert C."/>
        </authorList>
    </citation>
    <scope>NUCLEOTIDE SEQUENCE</scope>
    <source>
        <strain evidence="2">VKM Ac-1401</strain>
    </source>
</reference>
<accession>A0A9W6HBL2</accession>
<dbReference type="Proteomes" id="UP001142372">
    <property type="component" value="Unassembled WGS sequence"/>
</dbReference>
<protein>
    <recommendedName>
        <fullName evidence="4">Secreted protein</fullName>
    </recommendedName>
</protein>
<keyword evidence="3" id="KW-1185">Reference proteome</keyword>
<keyword evidence="1" id="KW-0732">Signal</keyword>
<comment type="caution">
    <text evidence="2">The sequence shown here is derived from an EMBL/GenBank/DDBJ whole genome shotgun (WGS) entry which is preliminary data.</text>
</comment>
<feature type="chain" id="PRO_5040802344" description="Secreted protein" evidence="1">
    <location>
        <begin position="23"/>
        <end position="133"/>
    </location>
</feature>
<dbReference type="AlphaFoldDB" id="A0A9W6HBL2"/>
<name>A0A9W6HBL2_9MICO</name>
<evidence type="ECO:0000256" key="1">
    <source>
        <dbReference type="SAM" id="SignalP"/>
    </source>
</evidence>
<dbReference type="EMBL" id="BSEN01000013">
    <property type="protein sequence ID" value="GLJ77073.1"/>
    <property type="molecule type" value="Genomic_DNA"/>
</dbReference>
<organism evidence="2 3">
    <name type="scientific">Leifsonia poae</name>
    <dbReference type="NCBI Taxonomy" id="110933"/>
    <lineage>
        <taxon>Bacteria</taxon>
        <taxon>Bacillati</taxon>
        <taxon>Actinomycetota</taxon>
        <taxon>Actinomycetes</taxon>
        <taxon>Micrococcales</taxon>
        <taxon>Microbacteriaceae</taxon>
        <taxon>Leifsonia</taxon>
    </lineage>
</organism>
<gene>
    <name evidence="2" type="ORF">GCM10017584_26470</name>
</gene>
<evidence type="ECO:0008006" key="4">
    <source>
        <dbReference type="Google" id="ProtNLM"/>
    </source>
</evidence>
<feature type="signal peptide" evidence="1">
    <location>
        <begin position="1"/>
        <end position="22"/>
    </location>
</feature>
<reference evidence="2" key="2">
    <citation type="submission" date="2023-01" db="EMBL/GenBank/DDBJ databases">
        <authorList>
            <person name="Sun Q."/>
            <person name="Evtushenko L."/>
        </authorList>
    </citation>
    <scope>NUCLEOTIDE SEQUENCE</scope>
    <source>
        <strain evidence="2">VKM Ac-1401</strain>
    </source>
</reference>